<dbReference type="Proteomes" id="UP001165121">
    <property type="component" value="Unassembled WGS sequence"/>
</dbReference>
<dbReference type="AlphaFoldDB" id="A0A9W7CFF1"/>
<feature type="region of interest" description="Disordered" evidence="1">
    <location>
        <begin position="233"/>
        <end position="253"/>
    </location>
</feature>
<name>A0A9W7CFF1_9STRA</name>
<proteinExistence type="predicted"/>
<comment type="caution">
    <text evidence="2">The sequence shown here is derived from an EMBL/GenBank/DDBJ whole genome shotgun (WGS) entry which is preliminary data.</text>
</comment>
<keyword evidence="3" id="KW-1185">Reference proteome</keyword>
<reference evidence="2" key="1">
    <citation type="submission" date="2023-04" db="EMBL/GenBank/DDBJ databases">
        <title>Phytophthora fragariaefolia NBRC 109709.</title>
        <authorList>
            <person name="Ichikawa N."/>
            <person name="Sato H."/>
            <person name="Tonouchi N."/>
        </authorList>
    </citation>
    <scope>NUCLEOTIDE SEQUENCE</scope>
    <source>
        <strain evidence="2">NBRC 109709</strain>
    </source>
</reference>
<dbReference type="EMBL" id="BSXT01000659">
    <property type="protein sequence ID" value="GMF31945.1"/>
    <property type="molecule type" value="Genomic_DNA"/>
</dbReference>
<evidence type="ECO:0000313" key="3">
    <source>
        <dbReference type="Proteomes" id="UP001165121"/>
    </source>
</evidence>
<sequence>MDYIRSCCRFWSRIATAFGQSTRSRSSGFHAFCARGIRANSQEAGASHKRAAPREHAPPGSGGLRSGLEEPEEASYDYEPPTTAGGSRSPSRTADPAVTLQQEEMRLFRDRLYAIEIALGLGPGGQAATQSGKQGALEDLRAEVQRLRHEIRDLHDRVDRRAAVGEVSILRQEIYHLRSELRALRETPSYVSSLSYGSHAYGAPPMGHQAYVAPAEELRPHASWSYDQRGYPPGYREPAPASAGHPSVSETPSRFEVIQSLPPGPDSGHLGQGIMIPLGTTRIKRRVRLHRLRQVDGVGIAMPTQDREGPNEAMLQLVAPHGANRI</sequence>
<evidence type="ECO:0000256" key="1">
    <source>
        <dbReference type="SAM" id="MobiDB-lite"/>
    </source>
</evidence>
<feature type="region of interest" description="Disordered" evidence="1">
    <location>
        <begin position="43"/>
        <end position="96"/>
    </location>
</feature>
<dbReference type="OrthoDB" id="10557277at2759"/>
<protein>
    <submittedName>
        <fullName evidence="2">Unnamed protein product</fullName>
    </submittedName>
</protein>
<organism evidence="2 3">
    <name type="scientific">Phytophthora fragariaefolia</name>
    <dbReference type="NCBI Taxonomy" id="1490495"/>
    <lineage>
        <taxon>Eukaryota</taxon>
        <taxon>Sar</taxon>
        <taxon>Stramenopiles</taxon>
        <taxon>Oomycota</taxon>
        <taxon>Peronosporomycetes</taxon>
        <taxon>Peronosporales</taxon>
        <taxon>Peronosporaceae</taxon>
        <taxon>Phytophthora</taxon>
    </lineage>
</organism>
<gene>
    <name evidence="2" type="ORF">Pfra01_000746300</name>
</gene>
<evidence type="ECO:0000313" key="2">
    <source>
        <dbReference type="EMBL" id="GMF31945.1"/>
    </source>
</evidence>
<accession>A0A9W7CFF1</accession>